<dbReference type="EMBL" id="KK915190">
    <property type="protein sequence ID" value="KDP23833.1"/>
    <property type="molecule type" value="Genomic_DNA"/>
</dbReference>
<keyword evidence="3" id="KW-1185">Reference proteome</keyword>
<dbReference type="AlphaFoldDB" id="A0A067JM08"/>
<organism evidence="2 3">
    <name type="scientific">Jatropha curcas</name>
    <name type="common">Barbados nut</name>
    <dbReference type="NCBI Taxonomy" id="180498"/>
    <lineage>
        <taxon>Eukaryota</taxon>
        <taxon>Viridiplantae</taxon>
        <taxon>Streptophyta</taxon>
        <taxon>Embryophyta</taxon>
        <taxon>Tracheophyta</taxon>
        <taxon>Spermatophyta</taxon>
        <taxon>Magnoliopsida</taxon>
        <taxon>eudicotyledons</taxon>
        <taxon>Gunneridae</taxon>
        <taxon>Pentapetalae</taxon>
        <taxon>rosids</taxon>
        <taxon>fabids</taxon>
        <taxon>Malpighiales</taxon>
        <taxon>Euphorbiaceae</taxon>
        <taxon>Crotonoideae</taxon>
        <taxon>Jatropheae</taxon>
        <taxon>Jatropha</taxon>
    </lineage>
</organism>
<reference evidence="2 3" key="1">
    <citation type="journal article" date="2014" name="PLoS ONE">
        <title>Global Analysis of Gene Expression Profiles in Physic Nut (Jatropha curcas L.) Seedlings Exposed to Salt Stress.</title>
        <authorList>
            <person name="Zhang L."/>
            <person name="Zhang C."/>
            <person name="Wu P."/>
            <person name="Chen Y."/>
            <person name="Li M."/>
            <person name="Jiang H."/>
            <person name="Wu G."/>
        </authorList>
    </citation>
    <scope>NUCLEOTIDE SEQUENCE [LARGE SCALE GENOMIC DNA]</scope>
    <source>
        <strain evidence="3">cv. GZQX0401</strain>
        <tissue evidence="2">Young leaves</tissue>
    </source>
</reference>
<evidence type="ECO:0000313" key="2">
    <source>
        <dbReference type="EMBL" id="KDP23833.1"/>
    </source>
</evidence>
<proteinExistence type="predicted"/>
<sequence>MEDALNSAETTMREQEARHKADIDAYVVELKWLKEGELGPVGQEQRFGEQKDLAKACLSLRTKIIIELKVREWNKYWSWVKDIFPDDEEEGEEEEGAEGIGGDSLPKDPIMDSSPPQHVDTEANIYLISSERQGLARDLPSVQDA</sequence>
<name>A0A067JM08_JATCU</name>
<feature type="compositionally biased region" description="Acidic residues" evidence="1">
    <location>
        <begin position="85"/>
        <end position="97"/>
    </location>
</feature>
<accession>A0A067JM08</accession>
<dbReference type="Proteomes" id="UP000027138">
    <property type="component" value="Unassembled WGS sequence"/>
</dbReference>
<evidence type="ECO:0000313" key="3">
    <source>
        <dbReference type="Proteomes" id="UP000027138"/>
    </source>
</evidence>
<evidence type="ECO:0000256" key="1">
    <source>
        <dbReference type="SAM" id="MobiDB-lite"/>
    </source>
</evidence>
<gene>
    <name evidence="2" type="ORF">JCGZ_27122</name>
</gene>
<protein>
    <submittedName>
        <fullName evidence="2">Uncharacterized protein</fullName>
    </submittedName>
</protein>
<feature type="region of interest" description="Disordered" evidence="1">
    <location>
        <begin position="85"/>
        <end position="119"/>
    </location>
</feature>